<gene>
    <name evidence="1" type="ORF">IHE45_14G094500</name>
</gene>
<accession>A0ACB7UTI7</accession>
<comment type="caution">
    <text evidence="1">The sequence shown here is derived from an EMBL/GenBank/DDBJ whole genome shotgun (WGS) entry which is preliminary data.</text>
</comment>
<proteinExistence type="predicted"/>
<dbReference type="EMBL" id="CM037024">
    <property type="protein sequence ID" value="KAH7664044.1"/>
    <property type="molecule type" value="Genomic_DNA"/>
</dbReference>
<name>A0ACB7UTI7_DIOAL</name>
<keyword evidence="2" id="KW-1185">Reference proteome</keyword>
<dbReference type="Proteomes" id="UP000827976">
    <property type="component" value="Chromosome 14"/>
</dbReference>
<organism evidence="1 2">
    <name type="scientific">Dioscorea alata</name>
    <name type="common">Purple yam</name>
    <dbReference type="NCBI Taxonomy" id="55571"/>
    <lineage>
        <taxon>Eukaryota</taxon>
        <taxon>Viridiplantae</taxon>
        <taxon>Streptophyta</taxon>
        <taxon>Embryophyta</taxon>
        <taxon>Tracheophyta</taxon>
        <taxon>Spermatophyta</taxon>
        <taxon>Magnoliopsida</taxon>
        <taxon>Liliopsida</taxon>
        <taxon>Dioscoreales</taxon>
        <taxon>Dioscoreaceae</taxon>
        <taxon>Dioscorea</taxon>
    </lineage>
</organism>
<protein>
    <submittedName>
        <fullName evidence="1">Unconventional prefoldin RPB5 interactor 1 protein</fullName>
    </submittedName>
</protein>
<reference evidence="2" key="1">
    <citation type="journal article" date="2022" name="Nat. Commun.">
        <title>Chromosome evolution and the genetic basis of agronomically important traits in greater yam.</title>
        <authorList>
            <person name="Bredeson J.V."/>
            <person name="Lyons J.B."/>
            <person name="Oniyinde I.O."/>
            <person name="Okereke N.R."/>
            <person name="Kolade O."/>
            <person name="Nnabue I."/>
            <person name="Nwadili C.O."/>
            <person name="Hribova E."/>
            <person name="Parker M."/>
            <person name="Nwogha J."/>
            <person name="Shu S."/>
            <person name="Carlson J."/>
            <person name="Kariba R."/>
            <person name="Muthemba S."/>
            <person name="Knop K."/>
            <person name="Barton G.J."/>
            <person name="Sherwood A.V."/>
            <person name="Lopez-Montes A."/>
            <person name="Asiedu R."/>
            <person name="Jamnadass R."/>
            <person name="Muchugi A."/>
            <person name="Goodstein D."/>
            <person name="Egesi C.N."/>
            <person name="Featherston J."/>
            <person name="Asfaw A."/>
            <person name="Simpson G.G."/>
            <person name="Dolezel J."/>
            <person name="Hendre P.S."/>
            <person name="Van Deynze A."/>
            <person name="Kumar P.L."/>
            <person name="Obidiegwu J.E."/>
            <person name="Bhattacharjee R."/>
            <person name="Rokhsar D.S."/>
        </authorList>
    </citation>
    <scope>NUCLEOTIDE SEQUENCE [LARGE SCALE GENOMIC DNA]</scope>
    <source>
        <strain evidence="2">cv. TDa95/00328</strain>
    </source>
</reference>
<sequence length="362" mass="39644">MTGGEVKGTVTPFDSVYSPAAVREAAAKVHDSIADHQKDLARVQGFFSDNTNLINLVQRLPDELSHDIMVPFGGAAFFPGKLIHTNEFLVLLGEGYYADRTARQTVEILKRRGKSLESQVESLKAKMMNLEAEARFFDSTATDAAEGLVEIMEDYVEEPNKCKPESSMTPGLPVADLEKDSNVASISDNARTSTADDEYAQIMAMLDEREKEELDHENASDTNKELGEFETEAPAEDDSSSDEEEIVEAATRSSTSPHSLNNKGNEIFQKNKLENPLQDSNHEKSGKPIGGNLQQYVVEQSQNSSGNAGKQTSQTGFSARRSFTGSIIEHDDANLPKSSSNQSTTSNPAKPVSRFKMQKGNR</sequence>
<evidence type="ECO:0000313" key="2">
    <source>
        <dbReference type="Proteomes" id="UP000827976"/>
    </source>
</evidence>
<evidence type="ECO:0000313" key="1">
    <source>
        <dbReference type="EMBL" id="KAH7664044.1"/>
    </source>
</evidence>